<evidence type="ECO:0000256" key="6">
    <source>
        <dbReference type="ARBA" id="ARBA00023082"/>
    </source>
</evidence>
<dbReference type="AlphaFoldDB" id="A0A8J2ZY26"/>
<evidence type="ECO:0000256" key="5">
    <source>
        <dbReference type="ARBA" id="ARBA00023015"/>
    </source>
</evidence>
<keyword evidence="8" id="KW-0804">Transcription</keyword>
<dbReference type="GO" id="GO:0001216">
    <property type="term" value="F:DNA-binding transcription activator activity"/>
    <property type="evidence" value="ECO:0007669"/>
    <property type="project" value="InterPro"/>
</dbReference>
<keyword evidence="2" id="KW-0240">DNA-directed RNA polymerase</keyword>
<dbReference type="GO" id="GO:0003677">
    <property type="term" value="F:DNA binding"/>
    <property type="evidence" value="ECO:0007669"/>
    <property type="project" value="UniProtKB-KW"/>
</dbReference>
<dbReference type="GO" id="GO:0000428">
    <property type="term" value="C:DNA-directed RNA polymerase complex"/>
    <property type="evidence" value="ECO:0007669"/>
    <property type="project" value="UniProtKB-KW"/>
</dbReference>
<keyword evidence="5" id="KW-0805">Transcription regulation</keyword>
<reference evidence="11" key="2">
    <citation type="submission" date="2020-09" db="EMBL/GenBank/DDBJ databases">
        <authorList>
            <person name="Sun Q."/>
            <person name="Zhou Y."/>
        </authorList>
    </citation>
    <scope>NUCLEOTIDE SEQUENCE</scope>
    <source>
        <strain evidence="11">CGMCC 1.12777</strain>
    </source>
</reference>
<dbReference type="InterPro" id="IPR007046">
    <property type="entry name" value="RNA_pol_sigma_54_core-bd"/>
</dbReference>
<dbReference type="InterPro" id="IPR013324">
    <property type="entry name" value="RNA_pol_sigma_r3/r4-like"/>
</dbReference>
<feature type="domain" description="RNA polymerase sigma factor 54 core-binding" evidence="10">
    <location>
        <begin position="77"/>
        <end position="260"/>
    </location>
</feature>
<evidence type="ECO:0000256" key="8">
    <source>
        <dbReference type="ARBA" id="ARBA00023163"/>
    </source>
</evidence>
<dbReference type="Gene3D" id="1.10.10.60">
    <property type="entry name" value="Homeodomain-like"/>
    <property type="match status" value="1"/>
</dbReference>
<protein>
    <submittedName>
        <fullName evidence="11">RNA polymerase sigma-54 factor</fullName>
    </submittedName>
</protein>
<keyword evidence="3" id="KW-0808">Transferase</keyword>
<dbReference type="Gene3D" id="1.10.10.1330">
    <property type="entry name" value="RNA polymerase sigma-54 factor, core-binding domain"/>
    <property type="match status" value="1"/>
</dbReference>
<evidence type="ECO:0000259" key="9">
    <source>
        <dbReference type="Pfam" id="PF04552"/>
    </source>
</evidence>
<dbReference type="PROSITE" id="PS00718">
    <property type="entry name" value="SIGMA54_2"/>
    <property type="match status" value="1"/>
</dbReference>
<evidence type="ECO:0000256" key="3">
    <source>
        <dbReference type="ARBA" id="ARBA00022679"/>
    </source>
</evidence>
<dbReference type="InterPro" id="IPR007634">
    <property type="entry name" value="RNA_pol_sigma_54_DNA-bd"/>
</dbReference>
<name>A0A8J2ZY26_9BACL</name>
<dbReference type="GO" id="GO:0016779">
    <property type="term" value="F:nucleotidyltransferase activity"/>
    <property type="evidence" value="ECO:0007669"/>
    <property type="project" value="UniProtKB-KW"/>
</dbReference>
<dbReference type="Proteomes" id="UP000656813">
    <property type="component" value="Unassembled WGS sequence"/>
</dbReference>
<dbReference type="Pfam" id="PF04963">
    <property type="entry name" value="Sigma54_CBD"/>
    <property type="match status" value="1"/>
</dbReference>
<keyword evidence="4" id="KW-0548">Nucleotidyltransferase</keyword>
<evidence type="ECO:0000256" key="2">
    <source>
        <dbReference type="ARBA" id="ARBA00022478"/>
    </source>
</evidence>
<evidence type="ECO:0000259" key="10">
    <source>
        <dbReference type="Pfam" id="PF04963"/>
    </source>
</evidence>
<evidence type="ECO:0000256" key="4">
    <source>
        <dbReference type="ARBA" id="ARBA00022695"/>
    </source>
</evidence>
<dbReference type="InterPro" id="IPR038709">
    <property type="entry name" value="RpoN_core-bd_sf"/>
</dbReference>
<accession>A0A8J2ZY26</accession>
<dbReference type="Pfam" id="PF00309">
    <property type="entry name" value="Sigma54_AID"/>
    <property type="match status" value="1"/>
</dbReference>
<dbReference type="SUPFAM" id="SSF88659">
    <property type="entry name" value="Sigma3 and sigma4 domains of RNA polymerase sigma factors"/>
    <property type="match status" value="1"/>
</dbReference>
<evidence type="ECO:0000313" key="12">
    <source>
        <dbReference type="Proteomes" id="UP000656813"/>
    </source>
</evidence>
<dbReference type="PROSITE" id="PS50044">
    <property type="entry name" value="SIGMA54_3"/>
    <property type="match status" value="1"/>
</dbReference>
<evidence type="ECO:0000256" key="1">
    <source>
        <dbReference type="ARBA" id="ARBA00008798"/>
    </source>
</evidence>
<keyword evidence="7" id="KW-0238">DNA-binding</keyword>
<evidence type="ECO:0000313" key="11">
    <source>
        <dbReference type="EMBL" id="GGH86085.1"/>
    </source>
</evidence>
<dbReference type="GO" id="GO:0016987">
    <property type="term" value="F:sigma factor activity"/>
    <property type="evidence" value="ECO:0007669"/>
    <property type="project" value="UniProtKB-KW"/>
</dbReference>
<feature type="domain" description="RNA polymerase sigma factor 54 DNA-binding" evidence="9">
    <location>
        <begin position="272"/>
        <end position="430"/>
    </location>
</feature>
<dbReference type="EMBL" id="BMFV01000030">
    <property type="protein sequence ID" value="GGH86085.1"/>
    <property type="molecule type" value="Genomic_DNA"/>
</dbReference>
<proteinExistence type="inferred from homology"/>
<dbReference type="InterPro" id="IPR000394">
    <property type="entry name" value="RNA_pol_sigma_54"/>
</dbReference>
<comment type="caution">
    <text evidence="11">The sequence shown here is derived from an EMBL/GenBank/DDBJ whole genome shotgun (WGS) entry which is preliminary data.</text>
</comment>
<dbReference type="RefSeq" id="WP_188498487.1">
    <property type="nucleotide sequence ID" value="NZ_BMFV01000030.1"/>
</dbReference>
<dbReference type="PRINTS" id="PR00045">
    <property type="entry name" value="SIGMA54FCT"/>
</dbReference>
<dbReference type="PROSITE" id="PS00717">
    <property type="entry name" value="SIGMA54_1"/>
    <property type="match status" value="1"/>
</dbReference>
<organism evidence="11 12">
    <name type="scientific">Pullulanibacillus pueri</name>
    <dbReference type="NCBI Taxonomy" id="1437324"/>
    <lineage>
        <taxon>Bacteria</taxon>
        <taxon>Bacillati</taxon>
        <taxon>Bacillota</taxon>
        <taxon>Bacilli</taxon>
        <taxon>Bacillales</taxon>
        <taxon>Sporolactobacillaceae</taxon>
        <taxon>Pullulanibacillus</taxon>
    </lineage>
</organism>
<dbReference type="Pfam" id="PF04552">
    <property type="entry name" value="Sigma54_DBD"/>
    <property type="match status" value="1"/>
</dbReference>
<dbReference type="PIRSF" id="PIRSF000774">
    <property type="entry name" value="RpoN"/>
    <property type="match status" value="1"/>
</dbReference>
<comment type="similarity">
    <text evidence="1">Belongs to the sigma-54 factor family.</text>
</comment>
<reference evidence="11" key="1">
    <citation type="journal article" date="2014" name="Int. J. Syst. Evol. Microbiol.">
        <title>Complete genome sequence of Corynebacterium casei LMG S-19264T (=DSM 44701T), isolated from a smear-ripened cheese.</title>
        <authorList>
            <consortium name="US DOE Joint Genome Institute (JGI-PGF)"/>
            <person name="Walter F."/>
            <person name="Albersmeier A."/>
            <person name="Kalinowski J."/>
            <person name="Ruckert C."/>
        </authorList>
    </citation>
    <scope>NUCLEOTIDE SEQUENCE</scope>
    <source>
        <strain evidence="11">CGMCC 1.12777</strain>
    </source>
</reference>
<dbReference type="PANTHER" id="PTHR32248:SF4">
    <property type="entry name" value="RNA POLYMERASE SIGMA-54 FACTOR"/>
    <property type="match status" value="1"/>
</dbReference>
<evidence type="ECO:0000256" key="7">
    <source>
        <dbReference type="ARBA" id="ARBA00023125"/>
    </source>
</evidence>
<sequence length="430" mass="49677">MLELRPVQTQVQQLKMTTELRQAISLLQYSTQELAEYIREISLENPLIELNEPKPDVPMTYSDPIRAAVPDLSEFARQKEAGLEEVLLQQVRLLSLTEDQMERVTTLIFYLDPDGYFREDFQELSHDLGCSLEAIEEALTLIQELEPAGVGARNLQECLTLQYKRLHPHDQLAQQLIMHHLEEIASRDLEALAERYDMTEETIEEILACIQTLNPKPGLLYETEAPVYIRADVVVEATGEGYEVRLVEDLLPTIHYNSQYQHLFSDREALHFLKPKYKEMLWLKKSIEQRQSTLLKISKTIMDQQVLFLAKGPHYIAPLTLKEIAEILGIHESTVSRTVRNKYIQTPQGVFELKHFFSSRIHTSAQTDLSSTSVKKMLQEMVEQEDKKNPLSDQGIVQNLKRTFGIEISRRTVAKYRQVMKIPSSSKRKQ</sequence>
<keyword evidence="6" id="KW-0731">Sigma factor</keyword>
<gene>
    <name evidence="11" type="primary">sigL</name>
    <name evidence="11" type="ORF">GCM10007096_32970</name>
</gene>
<dbReference type="NCBIfam" id="TIGR02395">
    <property type="entry name" value="rpoN_sigma"/>
    <property type="match status" value="1"/>
</dbReference>
<dbReference type="GO" id="GO:0006352">
    <property type="term" value="P:DNA-templated transcription initiation"/>
    <property type="evidence" value="ECO:0007669"/>
    <property type="project" value="InterPro"/>
</dbReference>
<keyword evidence="12" id="KW-1185">Reference proteome</keyword>
<dbReference type="PANTHER" id="PTHR32248">
    <property type="entry name" value="RNA POLYMERASE SIGMA-54 FACTOR"/>
    <property type="match status" value="1"/>
</dbReference>